<accession>A0A1W1ZJG0</accession>
<proteinExistence type="predicted"/>
<evidence type="ECO:0000313" key="1">
    <source>
        <dbReference type="EMBL" id="SMC48536.1"/>
    </source>
</evidence>
<dbReference type="STRING" id="40571.SAMN05660733_00035"/>
<keyword evidence="2" id="KW-1185">Reference proteome</keyword>
<dbReference type="Proteomes" id="UP000192840">
    <property type="component" value="Unassembled WGS sequence"/>
</dbReference>
<reference evidence="2" key="1">
    <citation type="submission" date="2017-04" db="EMBL/GenBank/DDBJ databases">
        <authorList>
            <person name="Varghese N."/>
            <person name="Submissions S."/>
        </authorList>
    </citation>
    <scope>NUCLEOTIDE SEQUENCE [LARGE SCALE GENOMIC DNA]</scope>
    <source>
        <strain evidence="2">DSM 44073</strain>
    </source>
</reference>
<dbReference type="OrthoDB" id="3981930at2"/>
<protein>
    <submittedName>
        <fullName evidence="1">Uncharacterized protein</fullName>
    </submittedName>
</protein>
<organism evidence="1 2">
    <name type="scientific">Lentzea albidocapillata</name>
    <dbReference type="NCBI Taxonomy" id="40571"/>
    <lineage>
        <taxon>Bacteria</taxon>
        <taxon>Bacillati</taxon>
        <taxon>Actinomycetota</taxon>
        <taxon>Actinomycetes</taxon>
        <taxon>Pseudonocardiales</taxon>
        <taxon>Pseudonocardiaceae</taxon>
        <taxon>Lentzea</taxon>
    </lineage>
</organism>
<gene>
    <name evidence="1" type="ORF">SAMN05660733_00035</name>
</gene>
<evidence type="ECO:0000313" key="2">
    <source>
        <dbReference type="Proteomes" id="UP000192840"/>
    </source>
</evidence>
<sequence length="49" mass="5452">MEANGYYWLNKSGQRQDLFTILKSYAITAISVRTSSGNQPATRRSPATT</sequence>
<name>A0A1W1ZJG0_9PSEU</name>
<dbReference type="RefSeq" id="WP_157512850.1">
    <property type="nucleotide sequence ID" value="NZ_FWYC01000003.1"/>
</dbReference>
<dbReference type="EMBL" id="FWYC01000003">
    <property type="protein sequence ID" value="SMC48536.1"/>
    <property type="molecule type" value="Genomic_DNA"/>
</dbReference>
<dbReference type="AlphaFoldDB" id="A0A1W1ZJG0"/>